<dbReference type="GO" id="GO:0043386">
    <property type="term" value="P:mycotoxin biosynthetic process"/>
    <property type="evidence" value="ECO:0007669"/>
    <property type="project" value="InterPro"/>
</dbReference>
<comment type="similarity">
    <text evidence="8">Belongs to the ustYa family.</text>
</comment>
<evidence type="ECO:0000256" key="5">
    <source>
        <dbReference type="ARBA" id="ARBA00023026"/>
    </source>
</evidence>
<evidence type="ECO:0000256" key="8">
    <source>
        <dbReference type="ARBA" id="ARBA00035112"/>
    </source>
</evidence>
<evidence type="ECO:0000313" key="10">
    <source>
        <dbReference type="Proteomes" id="UP001301769"/>
    </source>
</evidence>
<dbReference type="InterPro" id="IPR021765">
    <property type="entry name" value="UstYa-like"/>
</dbReference>
<keyword evidence="3" id="KW-0812">Transmembrane</keyword>
<keyword evidence="10" id="KW-1185">Reference proteome</keyword>
<gene>
    <name evidence="9" type="ORF">QBC37DRAFT_416156</name>
</gene>
<dbReference type="GO" id="GO:0016020">
    <property type="term" value="C:membrane"/>
    <property type="evidence" value="ECO:0007669"/>
    <property type="project" value="UniProtKB-SubCell"/>
</dbReference>
<accession>A0AAN7BB43</accession>
<dbReference type="EMBL" id="MU858065">
    <property type="protein sequence ID" value="KAK4216772.1"/>
    <property type="molecule type" value="Genomic_DNA"/>
</dbReference>
<organism evidence="9 10">
    <name type="scientific">Rhypophila decipiens</name>
    <dbReference type="NCBI Taxonomy" id="261697"/>
    <lineage>
        <taxon>Eukaryota</taxon>
        <taxon>Fungi</taxon>
        <taxon>Dikarya</taxon>
        <taxon>Ascomycota</taxon>
        <taxon>Pezizomycotina</taxon>
        <taxon>Sordariomycetes</taxon>
        <taxon>Sordariomycetidae</taxon>
        <taxon>Sordariales</taxon>
        <taxon>Naviculisporaceae</taxon>
        <taxon>Rhypophila</taxon>
    </lineage>
</organism>
<sequence length="161" mass="18285">MPDDDGDENSTRRAWMSFFPPGTGYVSMSKIRDAGEVPLVYKHMETDGSGRFCVAAFHQLHCLYLIHVALQRAVRGLEGDFTKQQPETNLEESHTLHCVDYLRESIMCTADNNLEPFGPETEGKGVDGFGSVHQCRDWGALFDWSKRFRYNDQGDAERFEG</sequence>
<comment type="caution">
    <text evidence="9">The sequence shown here is derived from an EMBL/GenBank/DDBJ whole genome shotgun (WGS) entry which is preliminary data.</text>
</comment>
<name>A0AAN7BB43_9PEZI</name>
<keyword evidence="6" id="KW-0472">Membrane</keyword>
<comment type="subcellular location">
    <subcellularLocation>
        <location evidence="1">Membrane</location>
        <topology evidence="1">Single-pass membrane protein</topology>
    </subcellularLocation>
</comment>
<evidence type="ECO:0000256" key="1">
    <source>
        <dbReference type="ARBA" id="ARBA00004167"/>
    </source>
</evidence>
<reference evidence="9" key="2">
    <citation type="submission" date="2023-05" db="EMBL/GenBank/DDBJ databases">
        <authorList>
            <consortium name="Lawrence Berkeley National Laboratory"/>
            <person name="Steindorff A."/>
            <person name="Hensen N."/>
            <person name="Bonometti L."/>
            <person name="Westerberg I."/>
            <person name="Brannstrom I.O."/>
            <person name="Guillou S."/>
            <person name="Cros-Aarteil S."/>
            <person name="Calhoun S."/>
            <person name="Haridas S."/>
            <person name="Kuo A."/>
            <person name="Mondo S."/>
            <person name="Pangilinan J."/>
            <person name="Riley R."/>
            <person name="Labutti K."/>
            <person name="Andreopoulos B."/>
            <person name="Lipzen A."/>
            <person name="Chen C."/>
            <person name="Yanf M."/>
            <person name="Daum C."/>
            <person name="Ng V."/>
            <person name="Clum A."/>
            <person name="Ohm R."/>
            <person name="Martin F."/>
            <person name="Silar P."/>
            <person name="Natvig D."/>
            <person name="Lalanne C."/>
            <person name="Gautier V."/>
            <person name="Ament-Velasquez S.L."/>
            <person name="Kruys A."/>
            <person name="Hutchinson M.I."/>
            <person name="Powell A.J."/>
            <person name="Barry K."/>
            <person name="Miller A.N."/>
            <person name="Grigoriev I.V."/>
            <person name="Debuchy R."/>
            <person name="Gladieux P."/>
            <person name="Thoren M.H."/>
            <person name="Johannesson H."/>
        </authorList>
    </citation>
    <scope>NUCLEOTIDE SEQUENCE</scope>
    <source>
        <strain evidence="9">PSN293</strain>
    </source>
</reference>
<reference evidence="9" key="1">
    <citation type="journal article" date="2023" name="Mol. Phylogenet. Evol.">
        <title>Genome-scale phylogeny and comparative genomics of the fungal order Sordariales.</title>
        <authorList>
            <person name="Hensen N."/>
            <person name="Bonometti L."/>
            <person name="Westerberg I."/>
            <person name="Brannstrom I.O."/>
            <person name="Guillou S."/>
            <person name="Cros-Aarteil S."/>
            <person name="Calhoun S."/>
            <person name="Haridas S."/>
            <person name="Kuo A."/>
            <person name="Mondo S."/>
            <person name="Pangilinan J."/>
            <person name="Riley R."/>
            <person name="LaButti K."/>
            <person name="Andreopoulos B."/>
            <person name="Lipzen A."/>
            <person name="Chen C."/>
            <person name="Yan M."/>
            <person name="Daum C."/>
            <person name="Ng V."/>
            <person name="Clum A."/>
            <person name="Steindorff A."/>
            <person name="Ohm R.A."/>
            <person name="Martin F."/>
            <person name="Silar P."/>
            <person name="Natvig D.O."/>
            <person name="Lalanne C."/>
            <person name="Gautier V."/>
            <person name="Ament-Velasquez S.L."/>
            <person name="Kruys A."/>
            <person name="Hutchinson M.I."/>
            <person name="Powell A.J."/>
            <person name="Barry K."/>
            <person name="Miller A.N."/>
            <person name="Grigoriev I.V."/>
            <person name="Debuchy R."/>
            <person name="Gladieux P."/>
            <person name="Hiltunen Thoren M."/>
            <person name="Johannesson H."/>
        </authorList>
    </citation>
    <scope>NUCLEOTIDE SEQUENCE</scope>
    <source>
        <strain evidence="9">PSN293</strain>
    </source>
</reference>
<evidence type="ECO:0000256" key="2">
    <source>
        <dbReference type="ARBA" id="ARBA00004685"/>
    </source>
</evidence>
<evidence type="ECO:0000256" key="7">
    <source>
        <dbReference type="ARBA" id="ARBA00023180"/>
    </source>
</evidence>
<dbReference type="Pfam" id="PF11807">
    <property type="entry name" value="UstYa"/>
    <property type="match status" value="1"/>
</dbReference>
<evidence type="ECO:0000256" key="3">
    <source>
        <dbReference type="ARBA" id="ARBA00022692"/>
    </source>
</evidence>
<comment type="pathway">
    <text evidence="2">Mycotoxin biosynthesis.</text>
</comment>
<dbReference type="AlphaFoldDB" id="A0AAN7BB43"/>
<evidence type="ECO:0000256" key="6">
    <source>
        <dbReference type="ARBA" id="ARBA00023136"/>
    </source>
</evidence>
<evidence type="ECO:0008006" key="11">
    <source>
        <dbReference type="Google" id="ProtNLM"/>
    </source>
</evidence>
<proteinExistence type="inferred from homology"/>
<keyword evidence="4" id="KW-1133">Transmembrane helix</keyword>
<dbReference type="Proteomes" id="UP001301769">
    <property type="component" value="Unassembled WGS sequence"/>
</dbReference>
<keyword evidence="5" id="KW-0843">Virulence</keyword>
<evidence type="ECO:0000313" key="9">
    <source>
        <dbReference type="EMBL" id="KAK4216772.1"/>
    </source>
</evidence>
<keyword evidence="7" id="KW-0325">Glycoprotein</keyword>
<dbReference type="PANTHER" id="PTHR33365">
    <property type="entry name" value="YALI0B05434P"/>
    <property type="match status" value="1"/>
</dbReference>
<dbReference type="PANTHER" id="PTHR33365:SF4">
    <property type="entry name" value="CYCLOCHLOROTINE BIOSYNTHESIS PROTEIN O"/>
    <property type="match status" value="1"/>
</dbReference>
<protein>
    <recommendedName>
        <fullName evidence="11">Oxidase ustYa</fullName>
    </recommendedName>
</protein>
<evidence type="ECO:0000256" key="4">
    <source>
        <dbReference type="ARBA" id="ARBA00022989"/>
    </source>
</evidence>